<dbReference type="Gene3D" id="6.10.250.2930">
    <property type="match status" value="1"/>
</dbReference>
<comment type="subcellular location">
    <subcellularLocation>
        <location evidence="1">Membrane</location>
        <topology evidence="1">Single-pass membrane protein</topology>
    </subcellularLocation>
</comment>
<dbReference type="GO" id="GO:0071944">
    <property type="term" value="C:cell periphery"/>
    <property type="evidence" value="ECO:0007669"/>
    <property type="project" value="UniProtKB-ARBA"/>
</dbReference>
<evidence type="ECO:0000256" key="2">
    <source>
        <dbReference type="ARBA" id="ARBA00011902"/>
    </source>
</evidence>
<proteinExistence type="predicted"/>
<protein>
    <recommendedName>
        <fullName evidence="2">receptor protein-tyrosine kinase</fullName>
        <ecNumber evidence="2">2.7.10.1</ecNumber>
    </recommendedName>
</protein>
<evidence type="ECO:0000256" key="3">
    <source>
        <dbReference type="ARBA" id="ARBA00022553"/>
    </source>
</evidence>
<feature type="transmembrane region" description="Helical" evidence="13">
    <location>
        <begin position="121"/>
        <end position="145"/>
    </location>
</feature>
<keyword evidence="5 13" id="KW-0812">Transmembrane</keyword>
<dbReference type="OrthoDB" id="5431298at2759"/>
<keyword evidence="10 13" id="KW-0472">Membrane</keyword>
<organism evidence="15 16">
    <name type="scientific">Penicillium roqueforti (strain FM164)</name>
    <dbReference type="NCBI Taxonomy" id="1365484"/>
    <lineage>
        <taxon>Eukaryota</taxon>
        <taxon>Fungi</taxon>
        <taxon>Dikarya</taxon>
        <taxon>Ascomycota</taxon>
        <taxon>Pezizomycotina</taxon>
        <taxon>Eurotiomycetes</taxon>
        <taxon>Eurotiomycetidae</taxon>
        <taxon>Eurotiales</taxon>
        <taxon>Aspergillaceae</taxon>
        <taxon>Penicillium</taxon>
    </lineage>
</organism>
<reference evidence="15" key="1">
    <citation type="journal article" date="2014" name="Nat. Commun.">
        <title>Multiple recent horizontal transfers of a large genomic region in cheese making fungi.</title>
        <authorList>
            <person name="Cheeseman K."/>
            <person name="Ropars J."/>
            <person name="Renault P."/>
            <person name="Dupont J."/>
            <person name="Gouzy J."/>
            <person name="Branca A."/>
            <person name="Abraham A.L."/>
            <person name="Ceppi M."/>
            <person name="Conseiller E."/>
            <person name="Debuchy R."/>
            <person name="Malagnac F."/>
            <person name="Goarin A."/>
            <person name="Silar P."/>
            <person name="Lacoste S."/>
            <person name="Sallet E."/>
            <person name="Bensimon A."/>
            <person name="Giraud T."/>
            <person name="Brygoo Y."/>
        </authorList>
    </citation>
    <scope>NUCLEOTIDE SEQUENCE [LARGE SCALE GENOMIC DNA]</scope>
    <source>
        <strain evidence="15">FM164</strain>
    </source>
</reference>
<dbReference type="Proteomes" id="UP000030686">
    <property type="component" value="Unassembled WGS sequence"/>
</dbReference>
<keyword evidence="7" id="KW-0418">Kinase</keyword>
<feature type="region of interest" description="Disordered" evidence="12">
    <location>
        <begin position="356"/>
        <end position="378"/>
    </location>
</feature>
<evidence type="ECO:0000256" key="12">
    <source>
        <dbReference type="SAM" id="MobiDB-lite"/>
    </source>
</evidence>
<evidence type="ECO:0000313" key="16">
    <source>
        <dbReference type="Proteomes" id="UP000030686"/>
    </source>
</evidence>
<keyword evidence="16" id="KW-1185">Reference proteome</keyword>
<dbReference type="PANTHER" id="PTHR15549:SF26">
    <property type="entry name" value="AXIAL BUDDING PATTERN PROTEIN 2-RELATED"/>
    <property type="match status" value="1"/>
</dbReference>
<feature type="region of interest" description="Disordered" evidence="12">
    <location>
        <begin position="88"/>
        <end position="116"/>
    </location>
</feature>
<feature type="region of interest" description="Disordered" evidence="12">
    <location>
        <begin position="169"/>
        <end position="194"/>
    </location>
</feature>
<dbReference type="GO" id="GO:0016020">
    <property type="term" value="C:membrane"/>
    <property type="evidence" value="ECO:0007669"/>
    <property type="project" value="UniProtKB-SubCell"/>
</dbReference>
<evidence type="ECO:0000256" key="7">
    <source>
        <dbReference type="ARBA" id="ARBA00022777"/>
    </source>
</evidence>
<accession>W6Q867</accession>
<keyword evidence="11" id="KW-0829">Tyrosine-protein kinase</keyword>
<keyword evidence="4" id="KW-0808">Transferase</keyword>
<evidence type="ECO:0000256" key="9">
    <source>
        <dbReference type="ARBA" id="ARBA00022989"/>
    </source>
</evidence>
<dbReference type="EC" id="2.7.10.1" evidence="2"/>
<keyword evidence="3" id="KW-0597">Phosphoprotein</keyword>
<dbReference type="GO" id="GO:0004714">
    <property type="term" value="F:transmembrane receptor protein tyrosine kinase activity"/>
    <property type="evidence" value="ECO:0007669"/>
    <property type="project" value="UniProtKB-EC"/>
</dbReference>
<dbReference type="InterPro" id="IPR051694">
    <property type="entry name" value="Immunoregulatory_rcpt-like"/>
</dbReference>
<dbReference type="OMA" id="KQWYVCS"/>
<dbReference type="PANTHER" id="PTHR15549">
    <property type="entry name" value="PAIRED IMMUNOGLOBULIN-LIKE TYPE 2 RECEPTOR"/>
    <property type="match status" value="1"/>
</dbReference>
<evidence type="ECO:0000256" key="6">
    <source>
        <dbReference type="ARBA" id="ARBA00022741"/>
    </source>
</evidence>
<dbReference type="InterPro" id="IPR044912">
    <property type="entry name" value="Egfr_JX_dom"/>
</dbReference>
<dbReference type="STRING" id="1365484.W6Q867"/>
<dbReference type="GO" id="GO:0005524">
    <property type="term" value="F:ATP binding"/>
    <property type="evidence" value="ECO:0007669"/>
    <property type="project" value="UniProtKB-KW"/>
</dbReference>
<gene>
    <name evidence="15" type="ORF">PROQFM164_S02g002332</name>
</gene>
<dbReference type="InterPro" id="IPR049328">
    <property type="entry name" value="TM_ErbB1"/>
</dbReference>
<feature type="region of interest" description="Disordered" evidence="12">
    <location>
        <begin position="218"/>
        <end position="253"/>
    </location>
</feature>
<dbReference type="AlphaFoldDB" id="W6Q867"/>
<keyword evidence="6" id="KW-0547">Nucleotide-binding</keyword>
<evidence type="ECO:0000256" key="13">
    <source>
        <dbReference type="SAM" id="Phobius"/>
    </source>
</evidence>
<feature type="domain" description="Epidermal growth factor receptor-like transmembrane-juxtamembrane segment" evidence="14">
    <location>
        <begin position="124"/>
        <end position="150"/>
    </location>
</feature>
<evidence type="ECO:0000256" key="1">
    <source>
        <dbReference type="ARBA" id="ARBA00004167"/>
    </source>
</evidence>
<evidence type="ECO:0000256" key="5">
    <source>
        <dbReference type="ARBA" id="ARBA00022692"/>
    </source>
</evidence>
<evidence type="ECO:0000313" key="15">
    <source>
        <dbReference type="EMBL" id="CDM32181.1"/>
    </source>
</evidence>
<evidence type="ECO:0000256" key="11">
    <source>
        <dbReference type="ARBA" id="ARBA00023137"/>
    </source>
</evidence>
<evidence type="ECO:0000256" key="4">
    <source>
        <dbReference type="ARBA" id="ARBA00022679"/>
    </source>
</evidence>
<evidence type="ECO:0000256" key="10">
    <source>
        <dbReference type="ARBA" id="ARBA00023136"/>
    </source>
</evidence>
<keyword evidence="9 13" id="KW-1133">Transmembrane helix</keyword>
<feature type="compositionally biased region" description="Low complexity" evidence="12">
    <location>
        <begin position="299"/>
        <end position="329"/>
    </location>
</feature>
<feature type="compositionally biased region" description="Polar residues" evidence="12">
    <location>
        <begin position="179"/>
        <end position="194"/>
    </location>
</feature>
<feature type="region of interest" description="Disordered" evidence="12">
    <location>
        <begin position="395"/>
        <end position="467"/>
    </location>
</feature>
<evidence type="ECO:0000259" key="14">
    <source>
        <dbReference type="Pfam" id="PF21314"/>
    </source>
</evidence>
<dbReference type="Pfam" id="PF21314">
    <property type="entry name" value="TM_ErbB1"/>
    <property type="match status" value="1"/>
</dbReference>
<evidence type="ECO:0000256" key="8">
    <source>
        <dbReference type="ARBA" id="ARBA00022840"/>
    </source>
</evidence>
<feature type="region of interest" description="Disordered" evidence="12">
    <location>
        <begin position="299"/>
        <end position="337"/>
    </location>
</feature>
<keyword evidence="8" id="KW-0067">ATP-binding</keyword>
<sequence>MESPESLWSLVPRDDTTCTGSKLWYVCTAGSFRGCCATDPCTTGICPDDDDDTLSSISAGVSSVTTKTITTSPTSTLSKQATVSSTAYSTSNTSTESTGVTSSASPSNTSSNTPGATSSNLGAIIGGVVGGVAVLVICAILLFCCCRRKRKHGKREGTTLVSWYKDRGTASEMKGPLSPSDSEAHNSSSAASPFTDSTRSIILTPDLALESSATSLISHSPRKTPIPPTQPHSNELFASIPPRQGFTPELPDTGFHRQRAELASHAQSELINVSLQQRQLQQPIINSWTSPRAWESPALASIPSSRASPASPARAADTGSGHSHSHSAGGSPGRNQAGRVVTAEGVVLGANLDRYSNGMEIGESGSQALGERGRTAERGGTDHVMSFMQYAGDRGGTGLGIETGGLTSNPQGGGSSASRPAERSSEDDIVAAEGHDVPPAYEAAQGAPGHDIKSPSGRMGMSPRGGV</sequence>
<name>W6Q867_PENRF</name>
<dbReference type="EMBL" id="HG792016">
    <property type="protein sequence ID" value="CDM32181.1"/>
    <property type="molecule type" value="Genomic_DNA"/>
</dbReference>